<dbReference type="Pfam" id="PF00406">
    <property type="entry name" value="ADK"/>
    <property type="match status" value="1"/>
</dbReference>
<evidence type="ECO:0000256" key="2">
    <source>
        <dbReference type="ARBA" id="ARBA00022727"/>
    </source>
</evidence>
<keyword evidence="4 5" id="KW-0418">Kinase</keyword>
<gene>
    <name evidence="5" type="primary">adk</name>
    <name evidence="8" type="ORF">SAMN06297358_3084</name>
</gene>
<evidence type="ECO:0000256" key="1">
    <source>
        <dbReference type="ARBA" id="ARBA00022679"/>
    </source>
</evidence>
<sequence length="189" mass="21143">MLNLVLFGPPGAGKGTQSQKLIDKYQLVHISTGDLFRGHIKNQTSLGQQVSKLIADGELVPDSITIAMLEEEVDKNPDAKGFIFDGFPRTVPQAEELDKFLESKSSKIDGVIALDVDQDELTRRIAERHKISGRPDDDAEKLKKRIDEYFTKTIHVLPYYEGQNKLVKVNGIGEIEVIFGDLCKVIDNY</sequence>
<feature type="binding site" evidence="5">
    <location>
        <begin position="58"/>
        <end position="60"/>
    </location>
    <ligand>
        <name>AMP</name>
        <dbReference type="ChEBI" id="CHEBI:456215"/>
    </ligand>
</feature>
<dbReference type="NCBIfam" id="NF001381">
    <property type="entry name" value="PRK00279.1-3"/>
    <property type="match status" value="1"/>
</dbReference>
<dbReference type="EC" id="2.7.4.3" evidence="5 7"/>
<feature type="binding site" evidence="5">
    <location>
        <begin position="11"/>
        <end position="16"/>
    </location>
    <ligand>
        <name>ATP</name>
        <dbReference type="ChEBI" id="CHEBI:30616"/>
    </ligand>
</feature>
<dbReference type="RefSeq" id="WP_097132893.1">
    <property type="nucleotide sequence ID" value="NZ_OCMT01000003.1"/>
</dbReference>
<dbReference type="HAMAP" id="MF_00235">
    <property type="entry name" value="Adenylate_kinase_Adk"/>
    <property type="match status" value="1"/>
</dbReference>
<feature type="binding site" evidence="5">
    <location>
        <position position="93"/>
    </location>
    <ligand>
        <name>AMP</name>
        <dbReference type="ChEBI" id="CHEBI:456215"/>
    </ligand>
</feature>
<dbReference type="InterPro" id="IPR033690">
    <property type="entry name" value="Adenylat_kinase_CS"/>
</dbReference>
<dbReference type="Gene3D" id="3.40.50.300">
    <property type="entry name" value="P-loop containing nucleotide triphosphate hydrolases"/>
    <property type="match status" value="1"/>
</dbReference>
<dbReference type="GO" id="GO:0004017">
    <property type="term" value="F:AMP kinase activity"/>
    <property type="evidence" value="ECO:0007669"/>
    <property type="project" value="UniProtKB-UniRule"/>
</dbReference>
<dbReference type="GO" id="GO:0005737">
    <property type="term" value="C:cytoplasm"/>
    <property type="evidence" value="ECO:0007669"/>
    <property type="project" value="UniProtKB-SubCell"/>
</dbReference>
<dbReference type="InterPro" id="IPR000850">
    <property type="entry name" value="Adenylat/UMP-CMP_kin"/>
</dbReference>
<comment type="function">
    <text evidence="5">Catalyzes the reversible transfer of the terminal phosphate group between ATP and AMP. Plays an important role in cellular energy homeostasis and in adenine nucleotide metabolism.</text>
</comment>
<evidence type="ECO:0000256" key="3">
    <source>
        <dbReference type="ARBA" id="ARBA00022741"/>
    </source>
</evidence>
<dbReference type="PROSITE" id="PS00113">
    <property type="entry name" value="ADENYLATE_KINASE"/>
    <property type="match status" value="1"/>
</dbReference>
<dbReference type="InterPro" id="IPR027417">
    <property type="entry name" value="P-loop_NTPase"/>
</dbReference>
<evidence type="ECO:0000313" key="9">
    <source>
        <dbReference type="Proteomes" id="UP000219281"/>
    </source>
</evidence>
<dbReference type="PANTHER" id="PTHR23359">
    <property type="entry name" value="NUCLEOTIDE KINASE"/>
    <property type="match status" value="1"/>
</dbReference>
<keyword evidence="5 7" id="KW-0067">ATP-binding</keyword>
<dbReference type="CDD" id="cd01428">
    <property type="entry name" value="ADK"/>
    <property type="match status" value="1"/>
</dbReference>
<dbReference type="NCBIfam" id="NF011100">
    <property type="entry name" value="PRK14527.1"/>
    <property type="match status" value="1"/>
</dbReference>
<dbReference type="EMBL" id="OCMT01000003">
    <property type="protein sequence ID" value="SOD18588.1"/>
    <property type="molecule type" value="Genomic_DNA"/>
</dbReference>
<evidence type="ECO:0000313" key="8">
    <source>
        <dbReference type="EMBL" id="SOD18588.1"/>
    </source>
</evidence>
<feature type="binding site" evidence="5">
    <location>
        <position position="134"/>
    </location>
    <ligand>
        <name>AMP</name>
        <dbReference type="ChEBI" id="CHEBI:456215"/>
    </ligand>
</feature>
<dbReference type="UniPathway" id="UPA00588">
    <property type="reaction ID" value="UER00649"/>
</dbReference>
<reference evidence="9" key="1">
    <citation type="submission" date="2017-09" db="EMBL/GenBank/DDBJ databases">
        <authorList>
            <person name="Varghese N."/>
            <person name="Submissions S."/>
        </authorList>
    </citation>
    <scope>NUCLEOTIDE SEQUENCE [LARGE SCALE GENOMIC DNA]</scope>
    <source>
        <strain evidence="9">CGMCC 1.12803</strain>
    </source>
</reference>
<feature type="binding site" evidence="5">
    <location>
        <position position="32"/>
    </location>
    <ligand>
        <name>AMP</name>
        <dbReference type="ChEBI" id="CHEBI:456215"/>
    </ligand>
</feature>
<evidence type="ECO:0000256" key="4">
    <source>
        <dbReference type="ARBA" id="ARBA00022777"/>
    </source>
</evidence>
<dbReference type="Proteomes" id="UP000219281">
    <property type="component" value="Unassembled WGS sequence"/>
</dbReference>
<protein>
    <recommendedName>
        <fullName evidence="5 7">Adenylate kinase</fullName>
        <shortName evidence="5">AK</shortName>
        <ecNumber evidence="5 7">2.7.4.3</ecNumber>
    </recommendedName>
    <alternativeName>
        <fullName evidence="5">ATP-AMP transphosphorylase</fullName>
    </alternativeName>
    <alternativeName>
        <fullName evidence="5">ATP:AMP phosphotransferase</fullName>
    </alternativeName>
    <alternativeName>
        <fullName evidence="5">Adenylate monophosphate kinase</fullName>
    </alternativeName>
</protein>
<dbReference type="SUPFAM" id="SSF52540">
    <property type="entry name" value="P-loop containing nucleoside triphosphate hydrolases"/>
    <property type="match status" value="1"/>
</dbReference>
<organism evidence="8 9">
    <name type="scientific">Pedobacter xixiisoli</name>
    <dbReference type="NCBI Taxonomy" id="1476464"/>
    <lineage>
        <taxon>Bacteria</taxon>
        <taxon>Pseudomonadati</taxon>
        <taxon>Bacteroidota</taxon>
        <taxon>Sphingobacteriia</taxon>
        <taxon>Sphingobacteriales</taxon>
        <taxon>Sphingobacteriaceae</taxon>
        <taxon>Pedobacter</taxon>
    </lineage>
</organism>
<evidence type="ECO:0000256" key="5">
    <source>
        <dbReference type="HAMAP-Rule" id="MF_00235"/>
    </source>
</evidence>
<comment type="domain">
    <text evidence="5">Consists of three domains, a large central CORE domain and two small peripheral domains, NMPbind and LID, which undergo movements during catalysis. The LID domain closes over the site of phosphoryl transfer upon ATP binding. Assembling and dissambling the active center during each catalytic cycle provides an effective means to prevent ATP hydrolysis.</text>
</comment>
<keyword evidence="2 5" id="KW-0545">Nucleotide biosynthesis</keyword>
<comment type="caution">
    <text evidence="5">Lacks conserved residue(s) required for the propagation of feature annotation.</text>
</comment>
<proteinExistence type="inferred from homology"/>
<feature type="binding site" evidence="5">
    <location>
        <position position="37"/>
    </location>
    <ligand>
        <name>AMP</name>
        <dbReference type="ChEBI" id="CHEBI:456215"/>
    </ligand>
</feature>
<comment type="catalytic activity">
    <reaction evidence="5 7">
        <text>AMP + ATP = 2 ADP</text>
        <dbReference type="Rhea" id="RHEA:12973"/>
        <dbReference type="ChEBI" id="CHEBI:30616"/>
        <dbReference type="ChEBI" id="CHEBI:456215"/>
        <dbReference type="ChEBI" id="CHEBI:456216"/>
        <dbReference type="EC" id="2.7.4.3"/>
    </reaction>
</comment>
<name>A0A286A9J3_9SPHI</name>
<dbReference type="NCBIfam" id="NF011105">
    <property type="entry name" value="PRK14532.1"/>
    <property type="match status" value="1"/>
</dbReference>
<feature type="binding site" evidence="5">
    <location>
        <position position="128"/>
    </location>
    <ligand>
        <name>ATP</name>
        <dbReference type="ChEBI" id="CHEBI:30616"/>
    </ligand>
</feature>
<feature type="region of interest" description="NMP" evidence="5">
    <location>
        <begin position="31"/>
        <end position="60"/>
    </location>
</feature>
<keyword evidence="1 5" id="KW-0808">Transferase</keyword>
<comment type="similarity">
    <text evidence="5 6">Belongs to the adenylate kinase family.</text>
</comment>
<keyword evidence="9" id="KW-1185">Reference proteome</keyword>
<comment type="subunit">
    <text evidence="5 7">Monomer.</text>
</comment>
<dbReference type="GO" id="GO:0005524">
    <property type="term" value="F:ATP binding"/>
    <property type="evidence" value="ECO:0007669"/>
    <property type="project" value="UniProtKB-UniRule"/>
</dbReference>
<feature type="binding site" evidence="5">
    <location>
        <position position="173"/>
    </location>
    <ligand>
        <name>ATP</name>
        <dbReference type="ChEBI" id="CHEBI:30616"/>
    </ligand>
</feature>
<dbReference type="GO" id="GO:0044209">
    <property type="term" value="P:AMP salvage"/>
    <property type="evidence" value="ECO:0007669"/>
    <property type="project" value="UniProtKB-UniRule"/>
</dbReference>
<dbReference type="AlphaFoldDB" id="A0A286A9J3"/>
<comment type="subcellular location">
    <subcellularLocation>
        <location evidence="5 7">Cytoplasm</location>
    </subcellularLocation>
</comment>
<dbReference type="OrthoDB" id="9805030at2"/>
<feature type="binding site" evidence="5">
    <location>
        <begin position="86"/>
        <end position="89"/>
    </location>
    <ligand>
        <name>AMP</name>
        <dbReference type="ChEBI" id="CHEBI:456215"/>
    </ligand>
</feature>
<keyword evidence="5" id="KW-0963">Cytoplasm</keyword>
<evidence type="ECO:0000256" key="6">
    <source>
        <dbReference type="RuleBase" id="RU003330"/>
    </source>
</evidence>
<feature type="binding site" evidence="5">
    <location>
        <position position="145"/>
    </location>
    <ligand>
        <name>AMP</name>
        <dbReference type="ChEBI" id="CHEBI:456215"/>
    </ligand>
</feature>
<keyword evidence="3 5" id="KW-0547">Nucleotide-binding</keyword>
<evidence type="ECO:0000256" key="7">
    <source>
        <dbReference type="RuleBase" id="RU003331"/>
    </source>
</evidence>
<comment type="pathway">
    <text evidence="5">Purine metabolism; AMP biosynthesis via salvage pathway; AMP from ADP: step 1/1.</text>
</comment>
<dbReference type="PRINTS" id="PR00094">
    <property type="entry name" value="ADENYLTKNASE"/>
</dbReference>
<accession>A0A286A9J3</accession>